<gene>
    <name evidence="3" type="ORF">GTOL_11763</name>
</gene>
<protein>
    <recommendedName>
        <fullName evidence="2">Antitoxin</fullName>
    </recommendedName>
</protein>
<dbReference type="InterPro" id="IPR036165">
    <property type="entry name" value="YefM-like_sf"/>
</dbReference>
<comment type="function">
    <text evidence="2">Antitoxin component of a type II toxin-antitoxin (TA) system.</text>
</comment>
<organism evidence="3 4">
    <name type="scientific">Georgfuchsia toluolica</name>
    <dbReference type="NCBI Taxonomy" id="424218"/>
    <lineage>
        <taxon>Bacteria</taxon>
        <taxon>Pseudomonadati</taxon>
        <taxon>Pseudomonadota</taxon>
        <taxon>Betaproteobacteria</taxon>
        <taxon>Nitrosomonadales</taxon>
        <taxon>Sterolibacteriaceae</taxon>
        <taxon>Georgfuchsia</taxon>
    </lineage>
</organism>
<name>A0A916J4R8_9PROT</name>
<dbReference type="SUPFAM" id="SSF143120">
    <property type="entry name" value="YefM-like"/>
    <property type="match status" value="1"/>
</dbReference>
<evidence type="ECO:0000313" key="4">
    <source>
        <dbReference type="Proteomes" id="UP000742786"/>
    </source>
</evidence>
<dbReference type="Gene3D" id="3.40.1620.10">
    <property type="entry name" value="YefM-like domain"/>
    <property type="match status" value="1"/>
</dbReference>
<keyword evidence="4" id="KW-1185">Reference proteome</keyword>
<evidence type="ECO:0000313" key="3">
    <source>
        <dbReference type="EMBL" id="CAG4883880.1"/>
    </source>
</evidence>
<dbReference type="Pfam" id="PF02604">
    <property type="entry name" value="PhdYeFM_antitox"/>
    <property type="match status" value="1"/>
</dbReference>
<dbReference type="PANTHER" id="PTHR33713">
    <property type="entry name" value="ANTITOXIN YAFN-RELATED"/>
    <property type="match status" value="1"/>
</dbReference>
<dbReference type="NCBIfam" id="TIGR01552">
    <property type="entry name" value="phd_fam"/>
    <property type="match status" value="1"/>
</dbReference>
<sequence length="84" mass="9490">MRFLQYSEARNNLKRVIDQAVSDADVSVITRRDAPGAVVMSLDTYNSLLETIELLKVQVNAAYLIRPSGQPRQSKVKLRDLLET</sequence>
<evidence type="ECO:0000256" key="2">
    <source>
        <dbReference type="RuleBase" id="RU362080"/>
    </source>
</evidence>
<proteinExistence type="inferred from homology"/>
<dbReference type="InterPro" id="IPR051405">
    <property type="entry name" value="phD/YefM_antitoxin"/>
</dbReference>
<dbReference type="InterPro" id="IPR006442">
    <property type="entry name" value="Antitoxin_Phd/YefM"/>
</dbReference>
<comment type="similarity">
    <text evidence="1 2">Belongs to the phD/YefM antitoxin family.</text>
</comment>
<dbReference type="Proteomes" id="UP000742786">
    <property type="component" value="Unassembled WGS sequence"/>
</dbReference>
<evidence type="ECO:0000256" key="1">
    <source>
        <dbReference type="ARBA" id="ARBA00009981"/>
    </source>
</evidence>
<dbReference type="AlphaFoldDB" id="A0A916J4R8"/>
<comment type="caution">
    <text evidence="3">The sequence shown here is derived from an EMBL/GenBank/DDBJ whole genome shotgun (WGS) entry which is preliminary data.</text>
</comment>
<accession>A0A916J4R8</accession>
<dbReference type="RefSeq" id="WP_220635791.1">
    <property type="nucleotide sequence ID" value="NZ_CAJQUM010000001.1"/>
</dbReference>
<dbReference type="PANTHER" id="PTHR33713:SF6">
    <property type="entry name" value="ANTITOXIN YEFM"/>
    <property type="match status" value="1"/>
</dbReference>
<dbReference type="EMBL" id="CAJQUM010000001">
    <property type="protein sequence ID" value="CAG4883880.1"/>
    <property type="molecule type" value="Genomic_DNA"/>
</dbReference>
<reference evidence="3" key="1">
    <citation type="submission" date="2021-04" db="EMBL/GenBank/DDBJ databases">
        <authorList>
            <person name="Hornung B."/>
        </authorList>
    </citation>
    <scope>NUCLEOTIDE SEQUENCE</scope>
    <source>
        <strain evidence="3">G5G6</strain>
    </source>
</reference>